<dbReference type="Pfam" id="PF13620">
    <property type="entry name" value="CarboxypepD_reg"/>
    <property type="match status" value="1"/>
</dbReference>
<name>A0A382W4D8_9ZZZZ</name>
<proteinExistence type="predicted"/>
<reference evidence="1" key="1">
    <citation type="submission" date="2018-05" db="EMBL/GenBank/DDBJ databases">
        <authorList>
            <person name="Lanie J.A."/>
            <person name="Ng W.-L."/>
            <person name="Kazmierczak K.M."/>
            <person name="Andrzejewski T.M."/>
            <person name="Davidsen T.M."/>
            <person name="Wayne K.J."/>
            <person name="Tettelin H."/>
            <person name="Glass J.I."/>
            <person name="Rusch D."/>
            <person name="Podicherti R."/>
            <person name="Tsui H.-C.T."/>
            <person name="Winkler M.E."/>
        </authorList>
    </citation>
    <scope>NUCLEOTIDE SEQUENCE</scope>
</reference>
<organism evidence="1">
    <name type="scientific">marine metagenome</name>
    <dbReference type="NCBI Taxonomy" id="408172"/>
    <lineage>
        <taxon>unclassified sequences</taxon>
        <taxon>metagenomes</taxon>
        <taxon>ecological metagenomes</taxon>
    </lineage>
</organism>
<gene>
    <name evidence="1" type="ORF">METZ01_LOCUS406304</name>
</gene>
<evidence type="ECO:0000313" key="1">
    <source>
        <dbReference type="EMBL" id="SVD53450.1"/>
    </source>
</evidence>
<protein>
    <recommendedName>
        <fullName evidence="2">Carboxypeptidase regulatory-like domain-containing protein</fullName>
    </recommendedName>
</protein>
<dbReference type="SUPFAM" id="SSF49464">
    <property type="entry name" value="Carboxypeptidase regulatory domain-like"/>
    <property type="match status" value="1"/>
</dbReference>
<evidence type="ECO:0008006" key="2">
    <source>
        <dbReference type="Google" id="ProtNLM"/>
    </source>
</evidence>
<feature type="non-terminal residue" evidence="1">
    <location>
        <position position="146"/>
    </location>
</feature>
<dbReference type="InterPro" id="IPR008969">
    <property type="entry name" value="CarboxyPept-like_regulatory"/>
</dbReference>
<dbReference type="EMBL" id="UINC01156818">
    <property type="protein sequence ID" value="SVD53450.1"/>
    <property type="molecule type" value="Genomic_DNA"/>
</dbReference>
<sequence length="146" mass="15113">MTVNRVAKVGFILIVGVMALPSSARAQAIGGTVTDTTGGVLPGVTVEVRSPVLIEQVRTAITDGSGQHLTTGLVSGDYTVTFTLPGFATVVREGIMLTAGFQANVDVELRVGSVEETITVTGDAPTVDISNVQQNTAIDRDIIDSI</sequence>
<dbReference type="Gene3D" id="2.60.40.1120">
    <property type="entry name" value="Carboxypeptidase-like, regulatory domain"/>
    <property type="match status" value="1"/>
</dbReference>
<dbReference type="AlphaFoldDB" id="A0A382W4D8"/>
<accession>A0A382W4D8</accession>